<keyword evidence="6 7" id="KW-0067">ATP-binding</keyword>
<evidence type="ECO:0000256" key="7">
    <source>
        <dbReference type="PROSITE-ProRule" id="PRU10141"/>
    </source>
</evidence>
<dbReference type="PANTHER" id="PTHR43289:SF6">
    <property type="entry name" value="SERINE_THREONINE-PROTEIN KINASE NEKL-3"/>
    <property type="match status" value="1"/>
</dbReference>
<reference evidence="10 11" key="1">
    <citation type="journal article" date="2007" name="Genome Res.">
        <title>Genome characteristics of facultatively symbiotic Frankia sp. strains reflect host range and host plant biogeography.</title>
        <authorList>
            <person name="Normand P."/>
            <person name="Lapierre P."/>
            <person name="Tisa L.S."/>
            <person name="Gogarten J.P."/>
            <person name="Alloisio N."/>
            <person name="Bagnarol E."/>
            <person name="Bassi C.A."/>
            <person name="Berry A.M."/>
            <person name="Bickhart D.M."/>
            <person name="Choisne N."/>
            <person name="Couloux A."/>
            <person name="Cournoyer B."/>
            <person name="Cruveiller S."/>
            <person name="Daubin V."/>
            <person name="Demange N."/>
            <person name="Francino M.P."/>
            <person name="Goltsman E."/>
            <person name="Huang Y."/>
            <person name="Kopp O.R."/>
            <person name="Labarre L."/>
            <person name="Lapidus A."/>
            <person name="Lavire C."/>
            <person name="Marechal J."/>
            <person name="Martinez M."/>
            <person name="Mastronunzio J.E."/>
            <person name="Mullin B.C."/>
            <person name="Niemann J."/>
            <person name="Pujic P."/>
            <person name="Rawnsley T."/>
            <person name="Rouy Z."/>
            <person name="Schenowitz C."/>
            <person name="Sellstedt A."/>
            <person name="Tavares F."/>
            <person name="Tomkins J.P."/>
            <person name="Vallenet D."/>
            <person name="Valverde C."/>
            <person name="Wall L.G."/>
            <person name="Wang Y."/>
            <person name="Medigue C."/>
            <person name="Benson D.R."/>
        </authorList>
    </citation>
    <scope>NUCLEOTIDE SEQUENCE [LARGE SCALE GENOMIC DNA]</scope>
    <source>
        <strain evidence="11">DSM 45986 / CECT 9034 / ACN14a</strain>
    </source>
</reference>
<dbReference type="InterPro" id="IPR017441">
    <property type="entry name" value="Protein_kinase_ATP_BS"/>
</dbReference>
<dbReference type="STRING" id="326424.FRAAL4325"/>
<accession>Q0RHQ7</accession>
<keyword evidence="3" id="KW-0808">Transferase</keyword>
<feature type="region of interest" description="Disordered" evidence="8">
    <location>
        <begin position="289"/>
        <end position="340"/>
    </location>
</feature>
<dbReference type="HOGENOM" id="CLU_000288_135_4_11"/>
<dbReference type="PANTHER" id="PTHR43289">
    <property type="entry name" value="MITOGEN-ACTIVATED PROTEIN KINASE KINASE KINASE 20-RELATED"/>
    <property type="match status" value="1"/>
</dbReference>
<dbReference type="Gene3D" id="1.10.510.10">
    <property type="entry name" value="Transferase(Phosphotransferase) domain 1"/>
    <property type="match status" value="1"/>
</dbReference>
<dbReference type="InterPro" id="IPR008271">
    <property type="entry name" value="Ser/Thr_kinase_AS"/>
</dbReference>
<dbReference type="SMART" id="SM00220">
    <property type="entry name" value="S_TKc"/>
    <property type="match status" value="1"/>
</dbReference>
<dbReference type="Pfam" id="PF00400">
    <property type="entry name" value="WD40"/>
    <property type="match status" value="1"/>
</dbReference>
<dbReference type="InterPro" id="IPR015943">
    <property type="entry name" value="WD40/YVTN_repeat-like_dom_sf"/>
</dbReference>
<proteinExistence type="predicted"/>
<feature type="domain" description="Protein kinase" evidence="9">
    <location>
        <begin position="15"/>
        <end position="262"/>
    </location>
</feature>
<evidence type="ECO:0000259" key="9">
    <source>
        <dbReference type="PROSITE" id="PS50011"/>
    </source>
</evidence>
<evidence type="ECO:0000256" key="3">
    <source>
        <dbReference type="ARBA" id="ARBA00022679"/>
    </source>
</evidence>
<evidence type="ECO:0000256" key="4">
    <source>
        <dbReference type="ARBA" id="ARBA00022741"/>
    </source>
</evidence>
<evidence type="ECO:0000256" key="5">
    <source>
        <dbReference type="ARBA" id="ARBA00022777"/>
    </source>
</evidence>
<dbReference type="GO" id="GO:0004674">
    <property type="term" value="F:protein serine/threonine kinase activity"/>
    <property type="evidence" value="ECO:0007669"/>
    <property type="project" value="UniProtKB-KW"/>
</dbReference>
<dbReference type="SMART" id="SM00320">
    <property type="entry name" value="WD40"/>
    <property type="match status" value="4"/>
</dbReference>
<dbReference type="EC" id="2.7.11.1" evidence="1"/>
<protein>
    <recommendedName>
        <fullName evidence="1">non-specific serine/threonine protein kinase</fullName>
        <ecNumber evidence="1">2.7.11.1</ecNumber>
    </recommendedName>
</protein>
<dbReference type="InterPro" id="IPR000719">
    <property type="entry name" value="Prot_kinase_dom"/>
</dbReference>
<feature type="compositionally biased region" description="Pro residues" evidence="8">
    <location>
        <begin position="294"/>
        <end position="307"/>
    </location>
</feature>
<keyword evidence="2" id="KW-0723">Serine/threonine-protein kinase</keyword>
<dbReference type="SUPFAM" id="SSF56112">
    <property type="entry name" value="Protein kinase-like (PK-like)"/>
    <property type="match status" value="1"/>
</dbReference>
<dbReference type="GO" id="GO:0005524">
    <property type="term" value="F:ATP binding"/>
    <property type="evidence" value="ECO:0007669"/>
    <property type="project" value="UniProtKB-UniRule"/>
</dbReference>
<keyword evidence="11" id="KW-1185">Reference proteome</keyword>
<keyword evidence="5" id="KW-0418">Kinase</keyword>
<keyword evidence="4 7" id="KW-0547">Nucleotide-binding</keyword>
<dbReference type="InterPro" id="IPR001680">
    <property type="entry name" value="WD40_rpt"/>
</dbReference>
<dbReference type="InterPro" id="IPR011009">
    <property type="entry name" value="Kinase-like_dom_sf"/>
</dbReference>
<dbReference type="OrthoDB" id="3213994at2"/>
<dbReference type="SUPFAM" id="SSF82171">
    <property type="entry name" value="DPP6 N-terminal domain-like"/>
    <property type="match status" value="1"/>
</dbReference>
<dbReference type="AlphaFoldDB" id="Q0RHQ7"/>
<dbReference type="Proteomes" id="UP000000657">
    <property type="component" value="Chromosome"/>
</dbReference>
<evidence type="ECO:0000256" key="6">
    <source>
        <dbReference type="ARBA" id="ARBA00022840"/>
    </source>
</evidence>
<feature type="binding site" evidence="7">
    <location>
        <position position="44"/>
    </location>
    <ligand>
        <name>ATP</name>
        <dbReference type="ChEBI" id="CHEBI:30616"/>
    </ligand>
</feature>
<dbReference type="EMBL" id="CT573213">
    <property type="protein sequence ID" value="CAJ62967.1"/>
    <property type="molecule type" value="Genomic_DNA"/>
</dbReference>
<evidence type="ECO:0000313" key="10">
    <source>
        <dbReference type="EMBL" id="CAJ62967.1"/>
    </source>
</evidence>
<dbReference type="eggNOG" id="COG0515">
    <property type="taxonomic scope" value="Bacteria"/>
</dbReference>
<dbReference type="RefSeq" id="WP_011605450.1">
    <property type="nucleotide sequence ID" value="NC_008278.1"/>
</dbReference>
<sequence length="705" mass="74066">MIVDRGQVAAALPGYLIGAKLGAGAGGLVLTGRHRRLKRPVAIKILPGGSEYAPGSFETEARLLAGMDHPHIVRVFDYVEADDLLLIVMELLDGGTLTRRRATLDPQGACAVGLAVAAGLSHAHIRGVLHLDIKPGNLLFDAAGTLKVADFGIAKMFEGTAVTATAVAGTPSYMAPEQITGGRLSPATDLYALGVVIYQLLTGALPFDPTLPVRALFQQHLTAAPPPLTGVPAPIAQVVLRALAKDPTDRQPTAQAFALDLARAATAIHGAGWTSRVWLPLHLDDLVSNAADQPPEPASLPPPPPLATQPSAPGASTPRPDAPSSRNPDPGGRTNPRSRRRRITIALAVALAVAIPTVLVVLLNRPDPAPESVRPTLVAILPEPAATPRAESFSADGHTLVVTTDSTVRMWNITDPANASFLGGFRDFAKSVGRVSILSPDGRILAHSGVTTDGQRAIFLWDVTRPGSPVSIQTDTFTGESGGDNGKFVRGMAFSPDGLRLVAVGGNEIMSWDLAHPTYSPSDATISTGAAAANLHESIAVGLSADGRNAATADLDNQATVRIWDTQHMEHLVNTVTFPTRGGKARSVLFLDTDTVVVTDDVGTVTLWDTADRANPATIAFPDGGTGPVDEVLLSFDRHTLVTFAWGRGEIQRWDVSDRLHPHRTATLRSDIGAVSPKTMAISTDGRLFSAVDPGKDAVNLWTPG</sequence>
<dbReference type="PROSITE" id="PS00107">
    <property type="entry name" value="PROTEIN_KINASE_ATP"/>
    <property type="match status" value="1"/>
</dbReference>
<dbReference type="PROSITE" id="PS00108">
    <property type="entry name" value="PROTEIN_KINASE_ST"/>
    <property type="match status" value="1"/>
</dbReference>
<evidence type="ECO:0000313" key="11">
    <source>
        <dbReference type="Proteomes" id="UP000000657"/>
    </source>
</evidence>
<evidence type="ECO:0000256" key="2">
    <source>
        <dbReference type="ARBA" id="ARBA00022527"/>
    </source>
</evidence>
<gene>
    <name evidence="10" type="ordered locus">FRAAL4325</name>
</gene>
<name>Q0RHQ7_FRAAA</name>
<dbReference type="PROSITE" id="PS50011">
    <property type="entry name" value="PROTEIN_KINASE_DOM"/>
    <property type="match status" value="1"/>
</dbReference>
<evidence type="ECO:0000256" key="1">
    <source>
        <dbReference type="ARBA" id="ARBA00012513"/>
    </source>
</evidence>
<dbReference type="Gene3D" id="2.130.10.10">
    <property type="entry name" value="YVTN repeat-like/Quinoprotein amine dehydrogenase"/>
    <property type="match status" value="2"/>
</dbReference>
<organism evidence="10 11">
    <name type="scientific">Frankia alni (strain DSM 45986 / CECT 9034 / ACN14a)</name>
    <dbReference type="NCBI Taxonomy" id="326424"/>
    <lineage>
        <taxon>Bacteria</taxon>
        <taxon>Bacillati</taxon>
        <taxon>Actinomycetota</taxon>
        <taxon>Actinomycetes</taxon>
        <taxon>Frankiales</taxon>
        <taxon>Frankiaceae</taxon>
        <taxon>Frankia</taxon>
    </lineage>
</organism>
<evidence type="ECO:0000256" key="8">
    <source>
        <dbReference type="SAM" id="MobiDB-lite"/>
    </source>
</evidence>
<dbReference type="KEGG" id="fal:FRAAL4325"/>
<dbReference type="CDD" id="cd14014">
    <property type="entry name" value="STKc_PknB_like"/>
    <property type="match status" value="1"/>
</dbReference>
<dbReference type="Pfam" id="PF00069">
    <property type="entry name" value="Pkinase"/>
    <property type="match status" value="1"/>
</dbReference>